<dbReference type="GO" id="GO:0006281">
    <property type="term" value="P:DNA repair"/>
    <property type="evidence" value="ECO:0007669"/>
    <property type="project" value="TreeGrafter"/>
</dbReference>
<dbReference type="InterPro" id="IPR006551">
    <property type="entry name" value="Polynucleotide_phosphatase"/>
</dbReference>
<dbReference type="InterPro" id="IPR006549">
    <property type="entry name" value="HAD-SF_hydro_IIIA"/>
</dbReference>
<dbReference type="Proteomes" id="UP000292957">
    <property type="component" value="Unassembled WGS sequence"/>
</dbReference>
<sequence length="427" mass="48094">MPQQSGSQKRSAAHLEHDEPGPSTKVQKVFPIFTGVAASDSRFRWISPALGPKRSCLHGVNGEPKASPKVAAFDLDGCIIKGAFPPKKGTPPKFDWWNKIVPKKLKEVHEQGYSVVIMTNQGLRTTAQISDWKMKIPLIAAALPDVPFRIFAATEKDGYRKPFPGMWYELEKIFAQENVEIDIPSSFFIGDAAGRQSDHSSTDRKLALNIGIPFHTPEAYFLGLPEASYTLPGFHVSTLPKDEPHLVPAHPPLLPAPASPELVLFVGYPALGKSSFFRTHFAPAHYTHINQDTLKTRDKCVKAVDQALKDKHDVVVDNTNRDKETRQYYISLAKKHKVPVRCIYFAGSIELAWHNNLYRAFNMPPSVAAAEPKRDLLPYSAFASFRQKFQEPSVDEGFYEVRRVNWIFEGDEEAKKRWSMWLQIDGK</sequence>
<dbReference type="PANTHER" id="PTHR12083:SF9">
    <property type="entry name" value="BIFUNCTIONAL POLYNUCLEOTIDE PHOSPHATASE_KINASE"/>
    <property type="match status" value="1"/>
</dbReference>
<dbReference type="InterPro" id="IPR023214">
    <property type="entry name" value="HAD_sf"/>
</dbReference>
<accession>A0A4Q9MMS3</accession>
<dbReference type="InterPro" id="IPR027417">
    <property type="entry name" value="P-loop_NTPase"/>
</dbReference>
<dbReference type="Pfam" id="PF08645">
    <property type="entry name" value="PNK3P"/>
    <property type="match status" value="1"/>
</dbReference>
<organism evidence="2">
    <name type="scientific">Dichomitus squalens</name>
    <dbReference type="NCBI Taxonomy" id="114155"/>
    <lineage>
        <taxon>Eukaryota</taxon>
        <taxon>Fungi</taxon>
        <taxon>Dikarya</taxon>
        <taxon>Basidiomycota</taxon>
        <taxon>Agaricomycotina</taxon>
        <taxon>Agaricomycetes</taxon>
        <taxon>Polyporales</taxon>
        <taxon>Polyporaceae</taxon>
        <taxon>Dichomitus</taxon>
    </lineage>
</organism>
<dbReference type="GO" id="GO:0003690">
    <property type="term" value="F:double-stranded DNA binding"/>
    <property type="evidence" value="ECO:0007669"/>
    <property type="project" value="TreeGrafter"/>
</dbReference>
<dbReference type="PANTHER" id="PTHR12083">
    <property type="entry name" value="BIFUNCTIONAL POLYNUCLEOTIDE PHOSPHATASE/KINASE"/>
    <property type="match status" value="1"/>
</dbReference>
<dbReference type="EMBL" id="ML143417">
    <property type="protein sequence ID" value="TBU28970.1"/>
    <property type="molecule type" value="Genomic_DNA"/>
</dbReference>
<dbReference type="SUPFAM" id="SSF52540">
    <property type="entry name" value="P-loop containing nucleoside triphosphate hydrolases"/>
    <property type="match status" value="1"/>
</dbReference>
<protein>
    <submittedName>
        <fullName evidence="2">PNK3P-domain-containing protein</fullName>
    </submittedName>
</protein>
<proteinExistence type="predicted"/>
<dbReference type="GO" id="GO:0046403">
    <property type="term" value="F:polynucleotide 3'-phosphatase activity"/>
    <property type="evidence" value="ECO:0007669"/>
    <property type="project" value="TreeGrafter"/>
</dbReference>
<dbReference type="Gene3D" id="3.40.50.300">
    <property type="entry name" value="P-loop containing nucleotide triphosphate hydrolases"/>
    <property type="match status" value="1"/>
</dbReference>
<dbReference type="FunFam" id="3.40.50.300:FF:000737">
    <property type="entry name" value="Bifunctional polynucleotide phosphatase/kinase"/>
    <property type="match status" value="1"/>
</dbReference>
<feature type="compositionally biased region" description="Polar residues" evidence="1">
    <location>
        <begin position="1"/>
        <end position="10"/>
    </location>
</feature>
<feature type="region of interest" description="Disordered" evidence="1">
    <location>
        <begin position="1"/>
        <end position="25"/>
    </location>
</feature>
<dbReference type="GO" id="GO:0046404">
    <property type="term" value="F:ATP-dependent polydeoxyribonucleotide 5'-hydroxyl-kinase activity"/>
    <property type="evidence" value="ECO:0007669"/>
    <property type="project" value="TreeGrafter"/>
</dbReference>
<gene>
    <name evidence="2" type="ORF">BD311DRAFT_721577</name>
</gene>
<name>A0A4Q9MMS3_9APHY</name>
<dbReference type="Gene3D" id="3.40.50.1000">
    <property type="entry name" value="HAD superfamily/HAD-like"/>
    <property type="match status" value="1"/>
</dbReference>
<evidence type="ECO:0000256" key="1">
    <source>
        <dbReference type="SAM" id="MobiDB-lite"/>
    </source>
</evidence>
<dbReference type="SUPFAM" id="SSF56784">
    <property type="entry name" value="HAD-like"/>
    <property type="match status" value="1"/>
</dbReference>
<dbReference type="Pfam" id="PF13671">
    <property type="entry name" value="AAA_33"/>
    <property type="match status" value="1"/>
</dbReference>
<evidence type="ECO:0000313" key="2">
    <source>
        <dbReference type="EMBL" id="TBU28970.1"/>
    </source>
</evidence>
<dbReference type="NCBIfam" id="TIGR01664">
    <property type="entry name" value="DNA-3'-Pase"/>
    <property type="match status" value="1"/>
</dbReference>
<dbReference type="InterPro" id="IPR036412">
    <property type="entry name" value="HAD-like_sf"/>
</dbReference>
<dbReference type="OrthoDB" id="19045at2759"/>
<dbReference type="AlphaFoldDB" id="A0A4Q9MMS3"/>
<reference evidence="2" key="1">
    <citation type="submission" date="2019-01" db="EMBL/GenBank/DDBJ databases">
        <title>Draft genome sequences of three monokaryotic isolates of the white-rot basidiomycete fungus Dichomitus squalens.</title>
        <authorList>
            <consortium name="DOE Joint Genome Institute"/>
            <person name="Lopez S.C."/>
            <person name="Andreopoulos B."/>
            <person name="Pangilinan J."/>
            <person name="Lipzen A."/>
            <person name="Riley R."/>
            <person name="Ahrendt S."/>
            <person name="Ng V."/>
            <person name="Barry K."/>
            <person name="Daum C."/>
            <person name="Grigoriev I.V."/>
            <person name="Hilden K.S."/>
            <person name="Makela M.R."/>
            <person name="de Vries R.P."/>
        </authorList>
    </citation>
    <scope>NUCLEOTIDE SEQUENCE [LARGE SCALE GENOMIC DNA]</scope>
    <source>
        <strain evidence="2">OM18370.1</strain>
    </source>
</reference>
<dbReference type="NCBIfam" id="TIGR01662">
    <property type="entry name" value="HAD-SF-IIIA"/>
    <property type="match status" value="1"/>
</dbReference>
<dbReference type="InterPro" id="IPR013954">
    <property type="entry name" value="PNK3P"/>
</dbReference>